<dbReference type="AlphaFoldDB" id="A0A414L2S1"/>
<dbReference type="PANTHER" id="PTHR30273">
    <property type="entry name" value="PERIPLASMIC SIGNAL SENSOR AND SIGMA FACTOR ACTIVATOR FECR-RELATED"/>
    <property type="match status" value="1"/>
</dbReference>
<dbReference type="Gene3D" id="2.60.120.1440">
    <property type="match status" value="1"/>
</dbReference>
<keyword evidence="1" id="KW-1133">Transmembrane helix</keyword>
<dbReference type="InterPro" id="IPR006860">
    <property type="entry name" value="FecR"/>
</dbReference>
<dbReference type="FunFam" id="2.60.120.1440:FF:000001">
    <property type="entry name" value="Putative anti-sigma factor"/>
    <property type="match status" value="1"/>
</dbReference>
<protein>
    <submittedName>
        <fullName evidence="5">FecR family protein</fullName>
    </submittedName>
</protein>
<keyword evidence="1" id="KW-0812">Transmembrane</keyword>
<gene>
    <name evidence="5" type="ORF">DW712_20330</name>
    <name evidence="4" type="ORF">DWW10_18440</name>
</gene>
<feature type="domain" description="FecR protein" evidence="2">
    <location>
        <begin position="126"/>
        <end position="211"/>
    </location>
</feature>
<dbReference type="RefSeq" id="WP_022393485.1">
    <property type="nucleotide sequence ID" value="NZ_JADMTM010000017.1"/>
</dbReference>
<dbReference type="Gene3D" id="3.55.50.30">
    <property type="match status" value="1"/>
</dbReference>
<accession>A0A414L2S1</accession>
<comment type="caution">
    <text evidence="5">The sequence shown here is derived from an EMBL/GenBank/DDBJ whole genome shotgun (WGS) entry which is preliminary data.</text>
</comment>
<evidence type="ECO:0000313" key="4">
    <source>
        <dbReference type="EMBL" id="RGV50291.1"/>
    </source>
</evidence>
<keyword evidence="1" id="KW-0472">Membrane</keyword>
<dbReference type="PANTHER" id="PTHR30273:SF2">
    <property type="entry name" value="PROTEIN FECR"/>
    <property type="match status" value="1"/>
</dbReference>
<dbReference type="Proteomes" id="UP000283850">
    <property type="component" value="Unassembled WGS sequence"/>
</dbReference>
<evidence type="ECO:0000256" key="1">
    <source>
        <dbReference type="SAM" id="Phobius"/>
    </source>
</evidence>
<sequence>MSEENNPIDILRNELIHDISDHEKAALEDWSHSNDDNRSFRQLIREMKLSSEIEKKEEEMKSYILQEVHKRINRSRYIRRLLKISTVAASIAILLGMTGYFSYKEGFNQVNSQQIEMSNPFGMLSTITLPDGSKVILNAGTTITYPNAFVSKNREVEINGEAFFEVAHDAEHPFIVKANQINVEVLGTRFNVKAYEEDDWIEVSLSEGKVEVQSEDKKKRIFLSPGEQAYYDKHNHSLTTRTVDIAHYTSWRNGIYYFRALPLKEIVKQLERIFNVNICITSSNIEDIILTGDFLRGENLEQILRVITADKRLKYRIEEYMIYIDENKRARKRIY</sequence>
<dbReference type="Proteomes" id="UP000285650">
    <property type="component" value="Unassembled WGS sequence"/>
</dbReference>
<organism evidence="5 7">
    <name type="scientific">Bacteroides intestinalis</name>
    <dbReference type="NCBI Taxonomy" id="329854"/>
    <lineage>
        <taxon>Bacteria</taxon>
        <taxon>Pseudomonadati</taxon>
        <taxon>Bacteroidota</taxon>
        <taxon>Bacteroidia</taxon>
        <taxon>Bacteroidales</taxon>
        <taxon>Bacteroidaceae</taxon>
        <taxon>Bacteroides</taxon>
    </lineage>
</organism>
<dbReference type="InterPro" id="IPR012373">
    <property type="entry name" value="Ferrdict_sens_TM"/>
</dbReference>
<evidence type="ECO:0000259" key="2">
    <source>
        <dbReference type="Pfam" id="PF04773"/>
    </source>
</evidence>
<reference evidence="6 7" key="1">
    <citation type="submission" date="2018-08" db="EMBL/GenBank/DDBJ databases">
        <title>A genome reference for cultivated species of the human gut microbiota.</title>
        <authorList>
            <person name="Zou Y."/>
            <person name="Xue W."/>
            <person name="Luo G."/>
        </authorList>
    </citation>
    <scope>NUCLEOTIDE SEQUENCE [LARGE SCALE GENOMIC DNA]</scope>
    <source>
        <strain evidence="4 6">AF14-32</strain>
        <strain evidence="5 7">AM27-17</strain>
    </source>
</reference>
<evidence type="ECO:0000313" key="7">
    <source>
        <dbReference type="Proteomes" id="UP000285650"/>
    </source>
</evidence>
<dbReference type="Pfam" id="PF04773">
    <property type="entry name" value="FecR"/>
    <property type="match status" value="1"/>
</dbReference>
<dbReference type="InterPro" id="IPR032508">
    <property type="entry name" value="FecR_C"/>
</dbReference>
<dbReference type="Pfam" id="PF16344">
    <property type="entry name" value="FecR_C"/>
    <property type="match status" value="1"/>
</dbReference>
<evidence type="ECO:0000259" key="3">
    <source>
        <dbReference type="Pfam" id="PF16344"/>
    </source>
</evidence>
<dbReference type="EMBL" id="QSKV01000017">
    <property type="protein sequence ID" value="RHE88921.1"/>
    <property type="molecule type" value="Genomic_DNA"/>
</dbReference>
<evidence type="ECO:0000313" key="6">
    <source>
        <dbReference type="Proteomes" id="UP000283850"/>
    </source>
</evidence>
<evidence type="ECO:0000313" key="5">
    <source>
        <dbReference type="EMBL" id="RHE88921.1"/>
    </source>
</evidence>
<name>A0A414L2S1_9BACE</name>
<proteinExistence type="predicted"/>
<dbReference type="GO" id="GO:0016989">
    <property type="term" value="F:sigma factor antagonist activity"/>
    <property type="evidence" value="ECO:0007669"/>
    <property type="project" value="TreeGrafter"/>
</dbReference>
<feature type="domain" description="Protein FecR C-terminal" evidence="3">
    <location>
        <begin position="256"/>
        <end position="324"/>
    </location>
</feature>
<feature type="transmembrane region" description="Helical" evidence="1">
    <location>
        <begin position="81"/>
        <end position="103"/>
    </location>
</feature>
<dbReference type="EMBL" id="QRZF01000015">
    <property type="protein sequence ID" value="RGV50291.1"/>
    <property type="molecule type" value="Genomic_DNA"/>
</dbReference>
<dbReference type="PIRSF" id="PIRSF018266">
    <property type="entry name" value="FecR"/>
    <property type="match status" value="1"/>
</dbReference>